<name>A0A562V212_9ACTN</name>
<comment type="caution">
    <text evidence="4">The sequence shown here is derived from an EMBL/GenBank/DDBJ whole genome shotgun (WGS) entry which is preliminary data.</text>
</comment>
<dbReference type="InterPro" id="IPR012338">
    <property type="entry name" value="Beta-lactam/transpept-like"/>
</dbReference>
<dbReference type="AlphaFoldDB" id="A0A562V212"/>
<evidence type="ECO:0000313" key="4">
    <source>
        <dbReference type="EMBL" id="TWJ11918.1"/>
    </source>
</evidence>
<dbReference type="Pfam" id="PF02113">
    <property type="entry name" value="Peptidase_S13"/>
    <property type="match status" value="2"/>
</dbReference>
<sequence length="445" mass="44839">MAVVSSLVLAVGAAVFVSVVDLTPPPENGVLRWPHLSAVSAPEPFTGPAAEAPMPTADGLAAVLDPLLDSSALDGDLSVSVRDGLTGDELYGRGSETALIPASSTKAATAAAVLATRGSAYRIPTRVVAGEDGRVVLVAGGDVTLTEDGDGFYHGAAELSDLAEQVLTALNGESPATLVVDTSVFAADDGVAPGVAAADVRDGYTAQVTPLMLDGGRVDKDGPDSPSARHGDPTRHAADTFAALIGAGEVVAGTAPDGATELGVVYSPTMQRLSEYAMLTSDNLLTDALARQAALATGEPGSFAGGAAATMRVLADLGLPVDGMVLKDGSGLSKDNRLSAGLLASLVSVAASGEHPELSGLAATMAVAGHSGSLWHRFDDDRAAHGEVRAKTGTLSKVSSLTGMVVDADGRWLTFAVIVNDRGNLFEAEAAIDAFATVLAECGCR</sequence>
<evidence type="ECO:0000256" key="1">
    <source>
        <dbReference type="ARBA" id="ARBA00006096"/>
    </source>
</evidence>
<dbReference type="InterPro" id="IPR000667">
    <property type="entry name" value="Peptidase_S13"/>
</dbReference>
<evidence type="ECO:0000313" key="5">
    <source>
        <dbReference type="Proteomes" id="UP000321617"/>
    </source>
</evidence>
<dbReference type="GO" id="GO:0006508">
    <property type="term" value="P:proteolysis"/>
    <property type="evidence" value="ECO:0007669"/>
    <property type="project" value="InterPro"/>
</dbReference>
<dbReference type="EMBL" id="VLLL01000006">
    <property type="protein sequence ID" value="TWJ11918.1"/>
    <property type="molecule type" value="Genomic_DNA"/>
</dbReference>
<accession>A0A562V212</accession>
<keyword evidence="5" id="KW-1185">Reference proteome</keyword>
<gene>
    <name evidence="4" type="ORF">LX16_2656</name>
</gene>
<comment type="similarity">
    <text evidence="1">Belongs to the peptidase S13 family.</text>
</comment>
<dbReference type="NCBIfam" id="TIGR00666">
    <property type="entry name" value="PBP4"/>
    <property type="match status" value="1"/>
</dbReference>
<dbReference type="GO" id="GO:0000270">
    <property type="term" value="P:peptidoglycan metabolic process"/>
    <property type="evidence" value="ECO:0007669"/>
    <property type="project" value="TreeGrafter"/>
</dbReference>
<dbReference type="Proteomes" id="UP000321617">
    <property type="component" value="Unassembled WGS sequence"/>
</dbReference>
<dbReference type="PANTHER" id="PTHR30023">
    <property type="entry name" value="D-ALANYL-D-ALANINE CARBOXYPEPTIDASE"/>
    <property type="match status" value="1"/>
</dbReference>
<feature type="region of interest" description="Disordered" evidence="3">
    <location>
        <begin position="213"/>
        <end position="234"/>
    </location>
</feature>
<dbReference type="PANTHER" id="PTHR30023:SF0">
    <property type="entry name" value="PENICILLIN-SENSITIVE CARBOXYPEPTIDASE A"/>
    <property type="match status" value="1"/>
</dbReference>
<feature type="compositionally biased region" description="Basic and acidic residues" evidence="3">
    <location>
        <begin position="216"/>
        <end position="234"/>
    </location>
</feature>
<keyword evidence="4" id="KW-0645">Protease</keyword>
<proteinExistence type="inferred from homology"/>
<evidence type="ECO:0000256" key="3">
    <source>
        <dbReference type="SAM" id="MobiDB-lite"/>
    </source>
</evidence>
<evidence type="ECO:0000256" key="2">
    <source>
        <dbReference type="ARBA" id="ARBA00022801"/>
    </source>
</evidence>
<dbReference type="SUPFAM" id="SSF56601">
    <property type="entry name" value="beta-lactamase/transpeptidase-like"/>
    <property type="match status" value="1"/>
</dbReference>
<dbReference type="Gene3D" id="3.40.710.10">
    <property type="entry name" value="DD-peptidase/beta-lactamase superfamily"/>
    <property type="match status" value="2"/>
</dbReference>
<keyword evidence="4" id="KW-0121">Carboxypeptidase</keyword>
<organism evidence="4 5">
    <name type="scientific">Stackebrandtia albiflava</name>
    <dbReference type="NCBI Taxonomy" id="406432"/>
    <lineage>
        <taxon>Bacteria</taxon>
        <taxon>Bacillati</taxon>
        <taxon>Actinomycetota</taxon>
        <taxon>Actinomycetes</taxon>
        <taxon>Glycomycetales</taxon>
        <taxon>Glycomycetaceae</taxon>
        <taxon>Stackebrandtia</taxon>
    </lineage>
</organism>
<keyword evidence="2" id="KW-0378">Hydrolase</keyword>
<protein>
    <submittedName>
        <fullName evidence="4">D-alanyl-D-alanine carboxypeptidase/D-alanyl-D-alanine-endopeptidase (Penicillin-binding protein 4)</fullName>
    </submittedName>
</protein>
<reference evidence="4 5" key="1">
    <citation type="journal article" date="2013" name="Stand. Genomic Sci.">
        <title>Genomic Encyclopedia of Type Strains, Phase I: The one thousand microbial genomes (KMG-I) project.</title>
        <authorList>
            <person name="Kyrpides N.C."/>
            <person name="Woyke T."/>
            <person name="Eisen J.A."/>
            <person name="Garrity G."/>
            <person name="Lilburn T.G."/>
            <person name="Beck B.J."/>
            <person name="Whitman W.B."/>
            <person name="Hugenholtz P."/>
            <person name="Klenk H.P."/>
        </authorList>
    </citation>
    <scope>NUCLEOTIDE SEQUENCE [LARGE SCALE GENOMIC DNA]</scope>
    <source>
        <strain evidence="4 5">DSM 45044</strain>
    </source>
</reference>
<dbReference type="GO" id="GO:0004185">
    <property type="term" value="F:serine-type carboxypeptidase activity"/>
    <property type="evidence" value="ECO:0007669"/>
    <property type="project" value="InterPro"/>
</dbReference>
<dbReference type="PRINTS" id="PR00922">
    <property type="entry name" value="DADACBPTASE3"/>
</dbReference>